<feature type="domain" description="DUF7053" evidence="1">
    <location>
        <begin position="3"/>
        <end position="146"/>
    </location>
</feature>
<dbReference type="PANTHER" id="PTHR38117:SF1">
    <property type="entry name" value="DUF3074 DOMAIN-CONTAINING PROTEIN"/>
    <property type="match status" value="1"/>
</dbReference>
<evidence type="ECO:0000259" key="1">
    <source>
        <dbReference type="Pfam" id="PF23155"/>
    </source>
</evidence>
<dbReference type="InterPro" id="IPR055481">
    <property type="entry name" value="DUF7053"/>
</dbReference>
<dbReference type="PANTHER" id="PTHR38117">
    <property type="entry name" value="NACHT AND WD40 DOMAIN PROTEIN"/>
    <property type="match status" value="1"/>
</dbReference>
<dbReference type="Pfam" id="PF23155">
    <property type="entry name" value="DUF7053"/>
    <property type="match status" value="2"/>
</dbReference>
<evidence type="ECO:0000313" key="2">
    <source>
        <dbReference type="EMBL" id="KUI68098.1"/>
    </source>
</evidence>
<accession>A0A194VW31</accession>
<gene>
    <name evidence="2" type="ORF">VM1G_03664</name>
</gene>
<feature type="domain" description="DUF7053" evidence="1">
    <location>
        <begin position="163"/>
        <end position="205"/>
    </location>
</feature>
<keyword evidence="3" id="KW-1185">Reference proteome</keyword>
<evidence type="ECO:0000313" key="3">
    <source>
        <dbReference type="Proteomes" id="UP000078559"/>
    </source>
</evidence>
<proteinExistence type="predicted"/>
<dbReference type="AlphaFoldDB" id="A0A194VW31"/>
<sequence>MRSQHHLTVRLPLPRDLPPDLIISALQSYTPILKHQALVTDYQQTNIDIAALQADPFFQADGLDPAAFTVYERITFLPGVAKEISFPVLVQRFQNGVRARAAAPAGVSVYSQHVVDRKGAAGGPVGDGVVEDGGKWLRGDRAMQARMEKVSSKEIVDNVSGGGEAGEYEMVETVSVECNSMLMPFVKGSMEAAHRDICRKIIEEVMRQPR</sequence>
<dbReference type="EMBL" id="CM003101">
    <property type="protein sequence ID" value="KUI68098.1"/>
    <property type="molecule type" value="Genomic_DNA"/>
</dbReference>
<name>A0A194VW31_CYTMA</name>
<protein>
    <recommendedName>
        <fullName evidence="1">DUF7053 domain-containing protein</fullName>
    </recommendedName>
</protein>
<organism evidence="2 3">
    <name type="scientific">Cytospora mali</name>
    <name type="common">Apple Valsa canker fungus</name>
    <name type="synonym">Valsa mali</name>
    <dbReference type="NCBI Taxonomy" id="578113"/>
    <lineage>
        <taxon>Eukaryota</taxon>
        <taxon>Fungi</taxon>
        <taxon>Dikarya</taxon>
        <taxon>Ascomycota</taxon>
        <taxon>Pezizomycotina</taxon>
        <taxon>Sordariomycetes</taxon>
        <taxon>Sordariomycetidae</taxon>
        <taxon>Diaporthales</taxon>
        <taxon>Cytosporaceae</taxon>
        <taxon>Cytospora</taxon>
    </lineage>
</organism>
<reference evidence="2" key="1">
    <citation type="submission" date="2014-12" db="EMBL/GenBank/DDBJ databases">
        <title>Genome Sequence of Valsa Canker Pathogens Uncovers a Specific Adaption of Colonization on Woody Bark.</title>
        <authorList>
            <person name="Yin Z."/>
            <person name="Liu H."/>
            <person name="Gao X."/>
            <person name="Li Z."/>
            <person name="Song N."/>
            <person name="Ke X."/>
            <person name="Dai Q."/>
            <person name="Wu Y."/>
            <person name="Sun Y."/>
            <person name="Xu J.-R."/>
            <person name="Kang Z.K."/>
            <person name="Wang L."/>
            <person name="Huang L."/>
        </authorList>
    </citation>
    <scope>NUCLEOTIDE SEQUENCE [LARGE SCALE GENOMIC DNA]</scope>
    <source>
        <strain evidence="2">03-8</strain>
    </source>
</reference>
<dbReference type="OrthoDB" id="4276610at2759"/>
<dbReference type="Proteomes" id="UP000078559">
    <property type="component" value="Chromosome 4"/>
</dbReference>